<sequence>MKQHTARLGLLSIALGLSACTTTFQETKIDYKSAGKSQTPSLEVPPDLTQLSQDSRYTVPGGVVSAAAMQANAQAAKPTSSNTATNAIGDVRIQRDGNQHWLVVSRPADKLWEPVRDFWLENGFIFVSEDRQLGILETDWAENRAKLPQDIIRKTLGKVFDSLYSTSERDKFRTRLERESDGTTHIYVTHRGMEEVYTSSQKDNTIWQPRARDPELETEFLRRMMVKLGVSEEQAAAVAKADRAAAVTAVNGGVRMDTVNGQPVLQIDEDFDRAWRRVGVALDRTGFTVEDRDRSRGIYFVRYVDPNAKVEAKGFFSKIFSRGAEAAAPVKYQVQVKGEGSKSSVTVLNTQGQPETSANAQRIIRVITDDLK</sequence>
<organism evidence="2 3">
    <name type="scientific">Comamonas terrae</name>
    <dbReference type="NCBI Taxonomy" id="673548"/>
    <lineage>
        <taxon>Bacteria</taxon>
        <taxon>Pseudomonadati</taxon>
        <taxon>Pseudomonadota</taxon>
        <taxon>Betaproteobacteria</taxon>
        <taxon>Burkholderiales</taxon>
        <taxon>Comamonadaceae</taxon>
        <taxon>Comamonas</taxon>
    </lineage>
</organism>
<proteinExistence type="predicted"/>
<dbReference type="EMBL" id="JBHUMV010000001">
    <property type="protein sequence ID" value="MFD2753108.1"/>
    <property type="molecule type" value="Genomic_DNA"/>
</dbReference>
<dbReference type="PROSITE" id="PS51257">
    <property type="entry name" value="PROKAR_LIPOPROTEIN"/>
    <property type="match status" value="1"/>
</dbReference>
<gene>
    <name evidence="2" type="primary">bamC</name>
    <name evidence="2" type="ORF">ACFSW6_03340</name>
</gene>
<feature type="chain" id="PRO_5046715917" evidence="1">
    <location>
        <begin position="20"/>
        <end position="372"/>
    </location>
</feature>
<evidence type="ECO:0000313" key="3">
    <source>
        <dbReference type="Proteomes" id="UP001597463"/>
    </source>
</evidence>
<accession>A0ABW5UIJ1</accession>
<comment type="caution">
    <text evidence="2">The sequence shown here is derived from an EMBL/GenBank/DDBJ whole genome shotgun (WGS) entry which is preliminary data.</text>
</comment>
<dbReference type="Proteomes" id="UP001597463">
    <property type="component" value="Unassembled WGS sequence"/>
</dbReference>
<name>A0ABW5UIJ1_9BURK</name>
<keyword evidence="3" id="KW-1185">Reference proteome</keyword>
<keyword evidence="1" id="KW-0732">Signal</keyword>
<reference evidence="3" key="1">
    <citation type="journal article" date="2019" name="Int. J. Syst. Evol. Microbiol.">
        <title>The Global Catalogue of Microorganisms (GCM) 10K type strain sequencing project: providing services to taxonomists for standard genome sequencing and annotation.</title>
        <authorList>
            <consortium name="The Broad Institute Genomics Platform"/>
            <consortium name="The Broad Institute Genome Sequencing Center for Infectious Disease"/>
            <person name="Wu L."/>
            <person name="Ma J."/>
        </authorList>
    </citation>
    <scope>NUCLEOTIDE SEQUENCE [LARGE SCALE GENOMIC DNA]</scope>
    <source>
        <strain evidence="3">TISTR 1906</strain>
    </source>
</reference>
<dbReference type="InterPro" id="IPR010653">
    <property type="entry name" value="NlpB/DapX"/>
</dbReference>
<evidence type="ECO:0000256" key="1">
    <source>
        <dbReference type="SAM" id="SignalP"/>
    </source>
</evidence>
<dbReference type="RefSeq" id="WP_066472182.1">
    <property type="nucleotide sequence ID" value="NZ_BCNT01000003.1"/>
</dbReference>
<feature type="signal peptide" evidence="1">
    <location>
        <begin position="1"/>
        <end position="19"/>
    </location>
</feature>
<dbReference type="Pfam" id="PF06804">
    <property type="entry name" value="Lipoprotein_18"/>
    <property type="match status" value="1"/>
</dbReference>
<dbReference type="InterPro" id="IPR042268">
    <property type="entry name" value="BamC_C"/>
</dbReference>
<evidence type="ECO:0000313" key="2">
    <source>
        <dbReference type="EMBL" id="MFD2753108.1"/>
    </source>
</evidence>
<protein>
    <submittedName>
        <fullName evidence="2">Outer membrane protein assembly factor BamC</fullName>
    </submittedName>
</protein>
<dbReference type="Gene3D" id="3.30.310.170">
    <property type="entry name" value="Outer membrane protein assembly factor BamC"/>
    <property type="match status" value="1"/>
</dbReference>